<dbReference type="InterPro" id="IPR013078">
    <property type="entry name" value="His_Pase_superF_clade-1"/>
</dbReference>
<evidence type="ECO:0000313" key="1">
    <source>
        <dbReference type="EMBL" id="MBN7820734.1"/>
    </source>
</evidence>
<dbReference type="EMBL" id="JAFKCS010000011">
    <property type="protein sequence ID" value="MBN7820734.1"/>
    <property type="molecule type" value="Genomic_DNA"/>
</dbReference>
<evidence type="ECO:0000313" key="2">
    <source>
        <dbReference type="Proteomes" id="UP000663992"/>
    </source>
</evidence>
<name>A0ABS3CYP5_9ALTE</name>
<accession>A0ABS3CYP5</accession>
<organism evidence="1 2">
    <name type="scientific">Bowmanella yangjiangensis</name>
    <dbReference type="NCBI Taxonomy" id="2811230"/>
    <lineage>
        <taxon>Bacteria</taxon>
        <taxon>Pseudomonadati</taxon>
        <taxon>Pseudomonadota</taxon>
        <taxon>Gammaproteobacteria</taxon>
        <taxon>Alteromonadales</taxon>
        <taxon>Alteromonadaceae</taxon>
        <taxon>Bowmanella</taxon>
    </lineage>
</organism>
<dbReference type="Pfam" id="PF00300">
    <property type="entry name" value="His_Phos_1"/>
    <property type="match status" value="1"/>
</dbReference>
<sequence length="162" mass="18651">MKQVSLFRHAKSSWKYEITDMFRPLNHRGYRDAALMATTTECFVPDLICCSPAVRTYSTALYYLKQLAIPMDKLHLDWALYEASGQRLFDYLNTLHEGHQHIWLFGHNPGLNELVDISTGKEIGNIVTGAIVTLRWQTEHWDKLTPKQAVLADIKIPPKQPE</sequence>
<dbReference type="SUPFAM" id="SSF53254">
    <property type="entry name" value="Phosphoglycerate mutase-like"/>
    <property type="match status" value="1"/>
</dbReference>
<reference evidence="1 2" key="1">
    <citation type="submission" date="2021-03" db="EMBL/GenBank/DDBJ databases">
        <title>novel species isolated from a fishpond in China.</title>
        <authorList>
            <person name="Lu H."/>
            <person name="Cai Z."/>
        </authorList>
    </citation>
    <scope>NUCLEOTIDE SEQUENCE [LARGE SCALE GENOMIC DNA]</scope>
    <source>
        <strain evidence="1 2">Y57</strain>
    </source>
</reference>
<dbReference type="Gene3D" id="3.40.50.1240">
    <property type="entry name" value="Phosphoglycerate mutase-like"/>
    <property type="match status" value="1"/>
</dbReference>
<comment type="caution">
    <text evidence="1">The sequence shown here is derived from an EMBL/GenBank/DDBJ whole genome shotgun (WGS) entry which is preliminary data.</text>
</comment>
<dbReference type="InterPro" id="IPR029033">
    <property type="entry name" value="His_PPase_superfam"/>
</dbReference>
<keyword evidence="2" id="KW-1185">Reference proteome</keyword>
<protein>
    <submittedName>
        <fullName evidence="1">Histidine phosphatase family protein</fullName>
    </submittedName>
</protein>
<dbReference type="Proteomes" id="UP000663992">
    <property type="component" value="Unassembled WGS sequence"/>
</dbReference>
<gene>
    <name evidence="1" type="ORF">J0A65_12715</name>
</gene>
<proteinExistence type="predicted"/>